<dbReference type="RefSeq" id="WP_141421449.1">
    <property type="nucleotide sequence ID" value="NZ_VIAR01000005.1"/>
</dbReference>
<dbReference type="OrthoDB" id="9792813at2"/>
<evidence type="ECO:0000313" key="1">
    <source>
        <dbReference type="EMBL" id="TQD39001.1"/>
    </source>
</evidence>
<reference evidence="1 2" key="1">
    <citation type="submission" date="2019-06" db="EMBL/GenBank/DDBJ databases">
        <title>Flavibacter putida gen. nov., sp. nov., a novel marine bacterium of the family Flavobacteriaceae isolated from coastal seawater.</title>
        <authorList>
            <person name="Feng X."/>
        </authorList>
    </citation>
    <scope>NUCLEOTIDE SEQUENCE [LARGE SCALE GENOMIC DNA]</scope>
    <source>
        <strain evidence="1 2">PLHSN227</strain>
    </source>
</reference>
<organism evidence="1 2">
    <name type="scientific">Haloflavibacter putidus</name>
    <dbReference type="NCBI Taxonomy" id="2576776"/>
    <lineage>
        <taxon>Bacteria</taxon>
        <taxon>Pseudomonadati</taxon>
        <taxon>Bacteroidota</taxon>
        <taxon>Flavobacteriia</taxon>
        <taxon>Flavobacteriales</taxon>
        <taxon>Flavobacteriaceae</taxon>
        <taxon>Haloflavibacter</taxon>
    </lineage>
</organism>
<dbReference type="EMBL" id="VIAR01000005">
    <property type="protein sequence ID" value="TQD39001.1"/>
    <property type="molecule type" value="Genomic_DNA"/>
</dbReference>
<evidence type="ECO:0000313" key="2">
    <source>
        <dbReference type="Proteomes" id="UP000317169"/>
    </source>
</evidence>
<sequence length="220" mass="26190">MQLQKPTKEFITKILAQYSREEGNELNENLLKLFRTFDNDNDKYNVLIKVAALNKIYSTAITNINPVVEKIINVNSEKIKLNELNDYVKFVDKISNIEWTNNKGNRFKRNNLSFASKYVHFLSEYKTPIYDSYIWIIIKGYLGQKNKTKITFKNPENFNEFYITFDKFKRELSLENYSNYELDKFLWQYGKTLIMDIENELNIDLNKAKSELRKRIKASA</sequence>
<accession>A0A507ZQW1</accession>
<comment type="caution">
    <text evidence="1">The sequence shown here is derived from an EMBL/GenBank/DDBJ whole genome shotgun (WGS) entry which is preliminary data.</text>
</comment>
<dbReference type="Proteomes" id="UP000317169">
    <property type="component" value="Unassembled WGS sequence"/>
</dbReference>
<gene>
    <name evidence="1" type="ORF">FKR84_06265</name>
</gene>
<protein>
    <submittedName>
        <fullName evidence="1">Uncharacterized protein</fullName>
    </submittedName>
</protein>
<keyword evidence="2" id="KW-1185">Reference proteome</keyword>
<proteinExistence type="predicted"/>
<dbReference type="AlphaFoldDB" id="A0A507ZQW1"/>
<name>A0A507ZQW1_9FLAO</name>